<reference evidence="2 3" key="1">
    <citation type="submission" date="2018-07" db="EMBL/GenBank/DDBJ databases">
        <title>Complete Genome and Methylome Analysis of Deinococcus wulumuqiensis NEB 479.</title>
        <authorList>
            <person name="Fomenkov A."/>
            <person name="Luyten Y."/>
            <person name="Vincze T."/>
            <person name="Anton B.P."/>
            <person name="Clark T."/>
            <person name="Roberts R.J."/>
            <person name="Morgan R.D."/>
        </authorList>
    </citation>
    <scope>NUCLEOTIDE SEQUENCE [LARGE SCALE GENOMIC DNA]</scope>
    <source>
        <strain evidence="2 3">NEB 479</strain>
    </source>
</reference>
<name>A0A345IFP6_9DEIO</name>
<proteinExistence type="predicted"/>
<dbReference type="PROSITE" id="PS51257">
    <property type="entry name" value="PROKAR_LIPOPROTEIN"/>
    <property type="match status" value="1"/>
</dbReference>
<evidence type="ECO:0000313" key="2">
    <source>
        <dbReference type="EMBL" id="AXG98518.1"/>
    </source>
</evidence>
<dbReference type="EMBL" id="CP031158">
    <property type="protein sequence ID" value="AXG98518.1"/>
    <property type="molecule type" value="Genomic_DNA"/>
</dbReference>
<evidence type="ECO:0000313" key="3">
    <source>
        <dbReference type="Proteomes" id="UP000253744"/>
    </source>
</evidence>
<keyword evidence="1" id="KW-0732">Signal</keyword>
<dbReference type="STRING" id="1288484.GCA_000348665_01494"/>
<accession>A0A345IFP6</accession>
<gene>
    <name evidence="2" type="ORF">DVJ83_04310</name>
</gene>
<feature type="signal peptide" evidence="1">
    <location>
        <begin position="1"/>
        <end position="27"/>
    </location>
</feature>
<dbReference type="AlphaFoldDB" id="A0A345IFP6"/>
<evidence type="ECO:0008006" key="4">
    <source>
        <dbReference type="Google" id="ProtNLM"/>
    </source>
</evidence>
<dbReference type="RefSeq" id="WP_114671519.1">
    <property type="nucleotide sequence ID" value="NZ_CP031158.1"/>
</dbReference>
<sequence>MAQGRAVQGRAAGAGLLLLALTGCAPAVQVPAQAHPVQVWEGTGRVLLREQGYRLTFTADPRTHLLSGTLENRSSGDRFQATGTLLPGPDGAELTAHITAGNGARLSASVLGLGVSGLSLKSDALLSGRVAGEVFRGALRVNGVAYPVELRRVW</sequence>
<dbReference type="Proteomes" id="UP000253744">
    <property type="component" value="Chromosome"/>
</dbReference>
<evidence type="ECO:0000256" key="1">
    <source>
        <dbReference type="SAM" id="SignalP"/>
    </source>
</evidence>
<organism evidence="2 3">
    <name type="scientific">Deinococcus wulumuqiensis</name>
    <dbReference type="NCBI Taxonomy" id="980427"/>
    <lineage>
        <taxon>Bacteria</taxon>
        <taxon>Thermotogati</taxon>
        <taxon>Deinococcota</taxon>
        <taxon>Deinococci</taxon>
        <taxon>Deinococcales</taxon>
        <taxon>Deinococcaceae</taxon>
        <taxon>Deinococcus</taxon>
    </lineage>
</organism>
<protein>
    <recommendedName>
        <fullName evidence="4">Lipoprotein</fullName>
    </recommendedName>
</protein>
<feature type="chain" id="PRO_5016741925" description="Lipoprotein" evidence="1">
    <location>
        <begin position="28"/>
        <end position="154"/>
    </location>
</feature>
<dbReference type="KEGG" id="dwu:DVJ83_04310"/>